<evidence type="ECO:0000256" key="9">
    <source>
        <dbReference type="RuleBase" id="RU004006"/>
    </source>
</evidence>
<dbReference type="InterPro" id="IPR047867">
    <property type="entry name" value="Ribosomal_uL22_bac/org-type"/>
</dbReference>
<dbReference type="InterPro" id="IPR036394">
    <property type="entry name" value="Ribosomal_uL22_sf"/>
</dbReference>
<dbReference type="InterPro" id="IPR001063">
    <property type="entry name" value="Ribosomal_uL22"/>
</dbReference>
<dbReference type="GO" id="GO:0006412">
    <property type="term" value="P:translation"/>
    <property type="evidence" value="ECO:0007669"/>
    <property type="project" value="UniProtKB-UniRule"/>
</dbReference>
<evidence type="ECO:0000313" key="11">
    <source>
        <dbReference type="EMBL" id="AGH96122.1"/>
    </source>
</evidence>
<dbReference type="GO" id="GO:0019843">
    <property type="term" value="F:rRNA binding"/>
    <property type="evidence" value="ECO:0007669"/>
    <property type="project" value="UniProtKB-UniRule"/>
</dbReference>
<sequence length="111" mass="12371">MESKASLKYTMVGAQKARLVADVVRGKSVDEALKTLTYMNKKTAVLVKKLIESAVANAEYKKTMNMDKLYVKSITVDQGPVLKRFRPRAQGRAFGVRKKLSHINVVIGESK</sequence>
<dbReference type="NCBIfam" id="TIGR01044">
    <property type="entry name" value="rplV_bact"/>
    <property type="match status" value="1"/>
</dbReference>
<accession>M4V9Q0</accession>
<dbReference type="STRING" id="1184267.A11Q_1906"/>
<evidence type="ECO:0000256" key="2">
    <source>
        <dbReference type="ARBA" id="ARBA00022730"/>
    </source>
</evidence>
<protein>
    <recommendedName>
        <fullName evidence="6 7">Large ribosomal subunit protein uL22</fullName>
    </recommendedName>
</protein>
<evidence type="ECO:0000256" key="3">
    <source>
        <dbReference type="ARBA" id="ARBA00022884"/>
    </source>
</evidence>
<gene>
    <name evidence="7" type="primary">rplV</name>
    <name evidence="11" type="ORF">A11Q_1906</name>
</gene>
<comment type="subunit">
    <text evidence="7 9">Part of the 50S ribosomal subunit.</text>
</comment>
<dbReference type="OrthoDB" id="5296107at2"/>
<evidence type="ECO:0000256" key="8">
    <source>
        <dbReference type="RuleBase" id="RU004005"/>
    </source>
</evidence>
<dbReference type="eggNOG" id="COG0091">
    <property type="taxonomic scope" value="Bacteria"/>
</dbReference>
<evidence type="ECO:0000256" key="5">
    <source>
        <dbReference type="ARBA" id="ARBA00023274"/>
    </source>
</evidence>
<comment type="function">
    <text evidence="7">The globular domain of the protein is located near the polypeptide exit tunnel on the outside of the subunit, while an extended beta-hairpin is found that lines the wall of the exit tunnel in the center of the 70S ribosome.</text>
</comment>
<evidence type="ECO:0000256" key="7">
    <source>
        <dbReference type="HAMAP-Rule" id="MF_01331"/>
    </source>
</evidence>
<dbReference type="GO" id="GO:0022625">
    <property type="term" value="C:cytosolic large ribosomal subunit"/>
    <property type="evidence" value="ECO:0007669"/>
    <property type="project" value="TreeGrafter"/>
</dbReference>
<dbReference type="KEGG" id="bex:A11Q_1906"/>
<dbReference type="GO" id="GO:0003735">
    <property type="term" value="F:structural constituent of ribosome"/>
    <property type="evidence" value="ECO:0007669"/>
    <property type="project" value="InterPro"/>
</dbReference>
<dbReference type="PATRIC" id="fig|1184267.3.peg.1931"/>
<comment type="similarity">
    <text evidence="1 7 8">Belongs to the universal ribosomal protein uL22 family.</text>
</comment>
<dbReference type="Gene3D" id="3.90.470.10">
    <property type="entry name" value="Ribosomal protein L22/L17"/>
    <property type="match status" value="1"/>
</dbReference>
<keyword evidence="12" id="KW-1185">Reference proteome</keyword>
<dbReference type="RefSeq" id="WP_015470612.1">
    <property type="nucleotide sequence ID" value="NC_020813.1"/>
</dbReference>
<dbReference type="PROSITE" id="PS00464">
    <property type="entry name" value="RIBOSOMAL_L22"/>
    <property type="match status" value="1"/>
</dbReference>
<dbReference type="HOGENOM" id="CLU_083987_3_3_7"/>
<dbReference type="CDD" id="cd00336">
    <property type="entry name" value="Ribosomal_L22"/>
    <property type="match status" value="1"/>
</dbReference>
<proteinExistence type="inferred from homology"/>
<dbReference type="EMBL" id="CP003537">
    <property type="protein sequence ID" value="AGH96122.1"/>
    <property type="molecule type" value="Genomic_DNA"/>
</dbReference>
<dbReference type="SUPFAM" id="SSF54843">
    <property type="entry name" value="Ribosomal protein L22"/>
    <property type="match status" value="1"/>
</dbReference>
<keyword evidence="5 7" id="KW-0687">Ribonucleoprotein</keyword>
<dbReference type="HAMAP" id="MF_01331_B">
    <property type="entry name" value="Ribosomal_uL22_B"/>
    <property type="match status" value="1"/>
</dbReference>
<dbReference type="InterPro" id="IPR018260">
    <property type="entry name" value="Ribosomal_uL22_CS"/>
</dbReference>
<dbReference type="PANTHER" id="PTHR13501">
    <property type="entry name" value="CHLOROPLAST 50S RIBOSOMAL PROTEIN L22-RELATED"/>
    <property type="match status" value="1"/>
</dbReference>
<evidence type="ECO:0000256" key="1">
    <source>
        <dbReference type="ARBA" id="ARBA00009451"/>
    </source>
</evidence>
<evidence type="ECO:0000256" key="4">
    <source>
        <dbReference type="ARBA" id="ARBA00022980"/>
    </source>
</evidence>
<reference evidence="11 12" key="1">
    <citation type="journal article" date="2013" name="ISME J.">
        <title>By their genes ye shall know them: genomic signatures of predatory bacteria.</title>
        <authorList>
            <person name="Pasternak Z."/>
            <person name="Pietrokovski S."/>
            <person name="Rotem O."/>
            <person name="Gophna U."/>
            <person name="Lurie-Weinberger M.N."/>
            <person name="Jurkevitch E."/>
        </authorList>
    </citation>
    <scope>NUCLEOTIDE SEQUENCE [LARGE SCALE GENOMIC DNA]</scope>
    <source>
        <strain evidence="11 12">JSS</strain>
    </source>
</reference>
<dbReference type="PANTHER" id="PTHR13501:SF8">
    <property type="entry name" value="LARGE RIBOSOMAL SUBUNIT PROTEIN UL22M"/>
    <property type="match status" value="1"/>
</dbReference>
<evidence type="ECO:0000256" key="6">
    <source>
        <dbReference type="ARBA" id="ARBA00035207"/>
    </source>
</evidence>
<dbReference type="Proteomes" id="UP000012040">
    <property type="component" value="Chromosome"/>
</dbReference>
<comment type="function">
    <text evidence="7 10">This protein binds specifically to 23S rRNA; its binding is stimulated by other ribosomal proteins, e.g., L4, L17, and L20. It is important during the early stages of 50S assembly. It makes multiple contacts with different domains of the 23S rRNA in the assembled 50S subunit and ribosome.</text>
</comment>
<keyword evidence="4 7" id="KW-0689">Ribosomal protein</keyword>
<evidence type="ECO:0000256" key="10">
    <source>
        <dbReference type="RuleBase" id="RU004008"/>
    </source>
</evidence>
<dbReference type="Pfam" id="PF00237">
    <property type="entry name" value="Ribosomal_L22"/>
    <property type="match status" value="1"/>
</dbReference>
<keyword evidence="2 7" id="KW-0699">rRNA-binding</keyword>
<dbReference type="InterPro" id="IPR005727">
    <property type="entry name" value="Ribosomal_uL22_bac/chlpt-type"/>
</dbReference>
<organism evidence="11 12">
    <name type="scientific">Pseudobdellovibrio exovorus JSS</name>
    <dbReference type="NCBI Taxonomy" id="1184267"/>
    <lineage>
        <taxon>Bacteria</taxon>
        <taxon>Pseudomonadati</taxon>
        <taxon>Bdellovibrionota</taxon>
        <taxon>Bdellovibrionia</taxon>
        <taxon>Bdellovibrionales</taxon>
        <taxon>Pseudobdellovibrionaceae</taxon>
        <taxon>Pseudobdellovibrio</taxon>
    </lineage>
</organism>
<keyword evidence="3 7" id="KW-0694">RNA-binding</keyword>
<dbReference type="AlphaFoldDB" id="M4V9Q0"/>
<evidence type="ECO:0000313" key="12">
    <source>
        <dbReference type="Proteomes" id="UP000012040"/>
    </source>
</evidence>
<name>M4V9Q0_9BACT</name>